<dbReference type="RefSeq" id="WP_369159695.1">
    <property type="nucleotide sequence ID" value="NZ_CP163429.1"/>
</dbReference>
<proteinExistence type="predicted"/>
<protein>
    <submittedName>
        <fullName evidence="2">Uncharacterized protein</fullName>
    </submittedName>
</protein>
<dbReference type="AlphaFoldDB" id="A0AB39LVR8"/>
<feature type="compositionally biased region" description="Basic and acidic residues" evidence="1">
    <location>
        <begin position="64"/>
        <end position="86"/>
    </location>
</feature>
<gene>
    <name evidence="2" type="ORF">AB5J57_27270</name>
</gene>
<evidence type="ECO:0000256" key="1">
    <source>
        <dbReference type="SAM" id="MobiDB-lite"/>
    </source>
</evidence>
<sequence>MNSDRKRAGTRPTELLCGSCGQPVETVVTRHKTLGVNVPRWRAGPCHNPDCRDYVPEMVPADTLRPRTEQPVTRAEEREKEAGPSA</sequence>
<accession>A0AB39LVR8</accession>
<feature type="region of interest" description="Disordered" evidence="1">
    <location>
        <begin position="63"/>
        <end position="86"/>
    </location>
</feature>
<evidence type="ECO:0000313" key="2">
    <source>
        <dbReference type="EMBL" id="XDP96996.1"/>
    </source>
</evidence>
<name>A0AB39LVR8_9ACTN</name>
<reference evidence="2" key="1">
    <citation type="submission" date="2024-07" db="EMBL/GenBank/DDBJ databases">
        <authorList>
            <person name="Yu S.T."/>
        </authorList>
    </citation>
    <scope>NUCLEOTIDE SEQUENCE</scope>
    <source>
        <strain evidence="2">R02</strain>
    </source>
</reference>
<dbReference type="EMBL" id="CP163429">
    <property type="protein sequence ID" value="XDP96996.1"/>
    <property type="molecule type" value="Genomic_DNA"/>
</dbReference>
<organism evidence="2">
    <name type="scientific">Streptomyces sp. R02</name>
    <dbReference type="NCBI Taxonomy" id="3238623"/>
    <lineage>
        <taxon>Bacteria</taxon>
        <taxon>Bacillati</taxon>
        <taxon>Actinomycetota</taxon>
        <taxon>Actinomycetes</taxon>
        <taxon>Kitasatosporales</taxon>
        <taxon>Streptomycetaceae</taxon>
        <taxon>Streptomyces</taxon>
    </lineage>
</organism>